<gene>
    <name evidence="1" type="ORF">M569_01649</name>
</gene>
<dbReference type="PANTHER" id="PTHR37235:SF2">
    <property type="entry name" value="OS05G0371500 PROTEIN"/>
    <property type="match status" value="1"/>
</dbReference>
<comment type="caution">
    <text evidence="1">The sequence shown here is derived from an EMBL/GenBank/DDBJ whole genome shotgun (WGS) entry which is preliminary data.</text>
</comment>
<reference evidence="1 2" key="1">
    <citation type="journal article" date="2013" name="BMC Genomics">
        <title>The miniature genome of a carnivorous plant Genlisea aurea contains a low number of genes and short non-coding sequences.</title>
        <authorList>
            <person name="Leushkin E.V."/>
            <person name="Sutormin R.A."/>
            <person name="Nabieva E.R."/>
            <person name="Penin A.A."/>
            <person name="Kondrashov A.S."/>
            <person name="Logacheva M.D."/>
        </authorList>
    </citation>
    <scope>NUCLEOTIDE SEQUENCE [LARGE SCALE GENOMIC DNA]</scope>
</reference>
<name>S8EB33_9LAMI</name>
<dbReference type="PANTHER" id="PTHR37235">
    <property type="entry name" value="ZINC METALLOPROTEINASE AUREOLYSIN"/>
    <property type="match status" value="1"/>
</dbReference>
<organism evidence="1 2">
    <name type="scientific">Genlisea aurea</name>
    <dbReference type="NCBI Taxonomy" id="192259"/>
    <lineage>
        <taxon>Eukaryota</taxon>
        <taxon>Viridiplantae</taxon>
        <taxon>Streptophyta</taxon>
        <taxon>Embryophyta</taxon>
        <taxon>Tracheophyta</taxon>
        <taxon>Spermatophyta</taxon>
        <taxon>Magnoliopsida</taxon>
        <taxon>eudicotyledons</taxon>
        <taxon>Gunneridae</taxon>
        <taxon>Pentapetalae</taxon>
        <taxon>asterids</taxon>
        <taxon>lamiids</taxon>
        <taxon>Lamiales</taxon>
        <taxon>Lentibulariaceae</taxon>
        <taxon>Genlisea</taxon>
    </lineage>
</organism>
<evidence type="ECO:0000313" key="2">
    <source>
        <dbReference type="Proteomes" id="UP000015453"/>
    </source>
</evidence>
<sequence length="89" mass="10127">MPLSLRRLPFQRFLRELEQDLETVVKVMQPGPLGIIEHKFTADEINKARSTVDHAVETWRRAASVERNNPVLKDFIGGNADESSSSHSR</sequence>
<protein>
    <submittedName>
        <fullName evidence="1">Uncharacterized protein</fullName>
    </submittedName>
</protein>
<evidence type="ECO:0000313" key="1">
    <source>
        <dbReference type="EMBL" id="EPS73113.1"/>
    </source>
</evidence>
<dbReference type="EMBL" id="AUSU01000563">
    <property type="protein sequence ID" value="EPS73113.1"/>
    <property type="molecule type" value="Genomic_DNA"/>
</dbReference>
<proteinExistence type="predicted"/>
<accession>S8EB33</accession>
<keyword evidence="2" id="KW-1185">Reference proteome</keyword>
<dbReference type="OrthoDB" id="651163at2759"/>
<dbReference type="AlphaFoldDB" id="S8EB33"/>
<dbReference type="Proteomes" id="UP000015453">
    <property type="component" value="Unassembled WGS sequence"/>
</dbReference>